<evidence type="ECO:0000256" key="8">
    <source>
        <dbReference type="SAM" id="MobiDB-lite"/>
    </source>
</evidence>
<name>A0A426UU15_9ACTN</name>
<feature type="domain" description="NusG-like N-terminal" evidence="9">
    <location>
        <begin position="58"/>
        <end position="169"/>
    </location>
</feature>
<dbReference type="PRINTS" id="PR00338">
    <property type="entry name" value="NUSGTNSCPFCT"/>
</dbReference>
<feature type="compositionally biased region" description="Acidic residues" evidence="8">
    <location>
        <begin position="24"/>
        <end position="45"/>
    </location>
</feature>
<comment type="function">
    <text evidence="5 7">Participates in transcription elongation, termination and antitermination.</text>
</comment>
<comment type="similarity">
    <text evidence="5 7">Belongs to the NusG family.</text>
</comment>
<dbReference type="Gene3D" id="3.30.70.940">
    <property type="entry name" value="NusG, N-terminal domain"/>
    <property type="match status" value="1"/>
</dbReference>
<reference evidence="10 11" key="1">
    <citation type="submission" date="2018-12" db="EMBL/GenBank/DDBJ databases">
        <title>Glycomyces sp. YIM 121974 draft genome.</title>
        <authorList>
            <person name="Li Q."/>
        </authorList>
    </citation>
    <scope>NUCLEOTIDE SEQUENCE [LARGE SCALE GENOMIC DNA]</scope>
    <source>
        <strain evidence="10 11">YIM 121974</strain>
    </source>
</reference>
<dbReference type="Gene3D" id="2.30.30.30">
    <property type="match status" value="1"/>
</dbReference>
<dbReference type="InterPro" id="IPR015869">
    <property type="entry name" value="Transcrpt_antiterm_NusG_bac_CS"/>
</dbReference>
<dbReference type="OrthoDB" id="9809075at2"/>
<keyword evidence="11" id="KW-1185">Reference proteome</keyword>
<dbReference type="GO" id="GO:0006354">
    <property type="term" value="P:DNA-templated transcription elongation"/>
    <property type="evidence" value="ECO:0007669"/>
    <property type="project" value="UniProtKB-UniRule"/>
</dbReference>
<keyword evidence="2 5" id="KW-0889">Transcription antitermination</keyword>
<dbReference type="PROSITE" id="PS01014">
    <property type="entry name" value="NUSG"/>
    <property type="match status" value="1"/>
</dbReference>
<keyword evidence="1 5" id="KW-0806">Transcription termination</keyword>
<evidence type="ECO:0000256" key="5">
    <source>
        <dbReference type="HAMAP-Rule" id="MF_00948"/>
    </source>
</evidence>
<evidence type="ECO:0000256" key="3">
    <source>
        <dbReference type="ARBA" id="ARBA00023015"/>
    </source>
</evidence>
<dbReference type="InterPro" id="IPR043425">
    <property type="entry name" value="NusG-like"/>
</dbReference>
<dbReference type="PANTHER" id="PTHR30265">
    <property type="entry name" value="RHO-INTERACTING TRANSCRIPTION TERMINATION FACTOR NUSG"/>
    <property type="match status" value="1"/>
</dbReference>
<dbReference type="SMART" id="SM00738">
    <property type="entry name" value="NGN"/>
    <property type="match status" value="1"/>
</dbReference>
<dbReference type="SUPFAM" id="SSF50104">
    <property type="entry name" value="Translation proteins SH3-like domain"/>
    <property type="match status" value="1"/>
</dbReference>
<feature type="region of interest" description="Disordered" evidence="8">
    <location>
        <begin position="18"/>
        <end position="45"/>
    </location>
</feature>
<dbReference type="HAMAP" id="MF_00948">
    <property type="entry name" value="NusG"/>
    <property type="match status" value="1"/>
</dbReference>
<evidence type="ECO:0000313" key="11">
    <source>
        <dbReference type="Proteomes" id="UP000277256"/>
    </source>
</evidence>
<dbReference type="InterPro" id="IPR036735">
    <property type="entry name" value="NGN_dom_sf"/>
</dbReference>
<dbReference type="RefSeq" id="WP_125249234.1">
    <property type="nucleotide sequence ID" value="NZ_RSEB01000005.1"/>
</dbReference>
<keyword evidence="3 5" id="KW-0805">Transcription regulation</keyword>
<keyword evidence="4 5" id="KW-0804">Transcription</keyword>
<dbReference type="GO" id="GO:0005829">
    <property type="term" value="C:cytosol"/>
    <property type="evidence" value="ECO:0007669"/>
    <property type="project" value="UniProtKB-ARBA"/>
</dbReference>
<dbReference type="AlphaFoldDB" id="A0A426UU15"/>
<evidence type="ECO:0000256" key="7">
    <source>
        <dbReference type="RuleBase" id="RU000538"/>
    </source>
</evidence>
<proteinExistence type="inferred from homology"/>
<protein>
    <recommendedName>
        <fullName evidence="5 6">Transcription termination/antitermination protein NusG</fullName>
    </recommendedName>
</protein>
<evidence type="ECO:0000259" key="9">
    <source>
        <dbReference type="SMART" id="SM00738"/>
    </source>
</evidence>
<dbReference type="CDD" id="cd06091">
    <property type="entry name" value="KOW_NusG"/>
    <property type="match status" value="1"/>
</dbReference>
<accession>A0A426UU15</accession>
<dbReference type="InterPro" id="IPR008991">
    <property type="entry name" value="Translation_prot_SH3-like_sf"/>
</dbReference>
<sequence length="245" mass="27057">MSEFDEALKEEVAAQAAAAAQVADVDDEPELDEDEAAGPAEPEVDPAEALRAKLRFAPGEWYVLHSYAGFENRVRSNLENRIQSFDMEDFIYQIEVPTHTEVEIKNGKRSKVEAKVFPSYVLVRMEMTPESYSVVRNTPGVTGFVGVVDRTDRPSPLPLDEVIQWLLPPEQKPKDEAAAESASSDPDIKVDFSEGESVTVVDGAFASMPATIAEINAEQQKLKVLVSIFGRETPVELNFNQVSKL</sequence>
<evidence type="ECO:0000256" key="6">
    <source>
        <dbReference type="NCBIfam" id="TIGR00922"/>
    </source>
</evidence>
<evidence type="ECO:0000256" key="1">
    <source>
        <dbReference type="ARBA" id="ARBA00022472"/>
    </source>
</evidence>
<dbReference type="InterPro" id="IPR006645">
    <property type="entry name" value="NGN-like_dom"/>
</dbReference>
<dbReference type="GO" id="GO:0031564">
    <property type="term" value="P:transcription antitermination"/>
    <property type="evidence" value="ECO:0007669"/>
    <property type="project" value="UniProtKB-UniRule"/>
</dbReference>
<dbReference type="NCBIfam" id="TIGR00922">
    <property type="entry name" value="nusG"/>
    <property type="match status" value="1"/>
</dbReference>
<dbReference type="PANTHER" id="PTHR30265:SF2">
    <property type="entry name" value="TRANSCRIPTION TERMINATION_ANTITERMINATION PROTEIN NUSG"/>
    <property type="match status" value="1"/>
</dbReference>
<dbReference type="FunFam" id="2.30.30.30:FF:000002">
    <property type="entry name" value="Transcription termination/antitermination factor NusG"/>
    <property type="match status" value="1"/>
</dbReference>
<dbReference type="Proteomes" id="UP000277256">
    <property type="component" value="Unassembled WGS sequence"/>
</dbReference>
<dbReference type="GO" id="GO:0032784">
    <property type="term" value="P:regulation of DNA-templated transcription elongation"/>
    <property type="evidence" value="ECO:0007669"/>
    <property type="project" value="InterPro"/>
</dbReference>
<dbReference type="Pfam" id="PF02357">
    <property type="entry name" value="NusG"/>
    <property type="match status" value="1"/>
</dbReference>
<dbReference type="InterPro" id="IPR014722">
    <property type="entry name" value="Rib_uL2_dom2"/>
</dbReference>
<dbReference type="InterPro" id="IPR001062">
    <property type="entry name" value="Transcrpt_antiterm_NusG"/>
</dbReference>
<dbReference type="SUPFAM" id="SSF82679">
    <property type="entry name" value="N-utilization substance G protein NusG, N-terminal domain"/>
    <property type="match status" value="1"/>
</dbReference>
<dbReference type="CDD" id="cd09891">
    <property type="entry name" value="NGN_Bact_1"/>
    <property type="match status" value="1"/>
</dbReference>
<evidence type="ECO:0000256" key="4">
    <source>
        <dbReference type="ARBA" id="ARBA00023163"/>
    </source>
</evidence>
<organism evidence="10 11">
    <name type="scientific">Glycomyces terrestris</name>
    <dbReference type="NCBI Taxonomy" id="2493553"/>
    <lineage>
        <taxon>Bacteria</taxon>
        <taxon>Bacillati</taxon>
        <taxon>Actinomycetota</taxon>
        <taxon>Actinomycetes</taxon>
        <taxon>Glycomycetales</taxon>
        <taxon>Glycomycetaceae</taxon>
        <taxon>Glycomyces</taxon>
    </lineage>
</organism>
<comment type="caution">
    <text evidence="10">The sequence shown here is derived from an EMBL/GenBank/DDBJ whole genome shotgun (WGS) entry which is preliminary data.</text>
</comment>
<dbReference type="EMBL" id="RSEB01000005">
    <property type="protein sequence ID" value="RRR97437.1"/>
    <property type="molecule type" value="Genomic_DNA"/>
</dbReference>
<evidence type="ECO:0000313" key="10">
    <source>
        <dbReference type="EMBL" id="RRR97437.1"/>
    </source>
</evidence>
<evidence type="ECO:0000256" key="2">
    <source>
        <dbReference type="ARBA" id="ARBA00022814"/>
    </source>
</evidence>
<dbReference type="InterPro" id="IPR047050">
    <property type="entry name" value="NGN"/>
</dbReference>
<gene>
    <name evidence="5 10" type="primary">nusG</name>
    <name evidence="10" type="ORF">EIW28_18710</name>
</gene>
<dbReference type="GO" id="GO:0006353">
    <property type="term" value="P:DNA-templated transcription termination"/>
    <property type="evidence" value="ECO:0007669"/>
    <property type="project" value="UniProtKB-UniRule"/>
</dbReference>